<dbReference type="SMART" id="SM00064">
    <property type="entry name" value="FYVE"/>
    <property type="match status" value="1"/>
</dbReference>
<dbReference type="PANTHER" id="PTHR13510">
    <property type="entry name" value="FYVE-FINGER-CONTAINING RAB5 EFFECTOR PROTEIN RABENOSYN-5-RELATED"/>
    <property type="match status" value="1"/>
</dbReference>
<dbReference type="InterPro" id="IPR052727">
    <property type="entry name" value="Rab4/Rab5_effector"/>
</dbReference>
<dbReference type="InterPro" id="IPR013083">
    <property type="entry name" value="Znf_RING/FYVE/PHD"/>
</dbReference>
<dbReference type="InterPro" id="IPR011011">
    <property type="entry name" value="Znf_FYVE_PHD"/>
</dbReference>
<sequence length="452" mass="50890">MGEVREGLICPMCMQDLGTVEDLTSHFHTAHPEKEANEALASLKDIFSKAKKKWLNEESVSKDAAVNGRDRVDREGTPAFPQNFCYSYLDIPEQAEPGYIVNHSDAFRKSRSNRVQRYDAQINKLVVRLGKLLAPGTPIGNDKKRRDFEQLTVKWVDEQLVARCPNCAEPFNAFLGPRKHHCRQFIVESLFVLCGAITCDDCSRFVDNPLAQKLLQGQIGTNIPVLALRCCFDCFALLLRKKLMLSQECFKEPFHDAYAKMRELIDRCVVLKAQYISVMDALMTGEGSLVGVQDLRASVVKLTEKVELIARRIGESAKDPNLSQKQAQLRILIRNSTVQYIKELVLTIPPLPEAKELDRLAQQRREEARRRLERLATPVVSATVVEGGWSPQMASAQSLSPEGDGEDQDPLLQQIGNIKRYLAEARQAGRQDEVYALAENLRQLEIEAGLKS</sequence>
<dbReference type="Gene3D" id="4.10.860.20">
    <property type="entry name" value="Rabenosyn, Rab binding domain"/>
    <property type="match status" value="1"/>
</dbReference>
<comment type="caution">
    <text evidence="5">The sequence shown here is derived from an EMBL/GenBank/DDBJ whole genome shotgun (WGS) entry which is preliminary data.</text>
</comment>
<dbReference type="EMBL" id="MNPL01002145">
    <property type="protein sequence ID" value="OQR78513.1"/>
    <property type="molecule type" value="Genomic_DNA"/>
</dbReference>
<feature type="domain" description="C2H2-type" evidence="4">
    <location>
        <begin position="10"/>
        <end position="31"/>
    </location>
</feature>
<dbReference type="Gene3D" id="3.30.40.10">
    <property type="entry name" value="Zinc/RING finger domain, C3HC4 (zinc finger)"/>
    <property type="match status" value="1"/>
</dbReference>
<dbReference type="InterPro" id="IPR021565">
    <property type="entry name" value="Rbsn_Rab-bd"/>
</dbReference>
<evidence type="ECO:0000256" key="2">
    <source>
        <dbReference type="ARBA" id="ARBA00022771"/>
    </source>
</evidence>
<keyword evidence="6" id="KW-1185">Reference proteome</keyword>
<evidence type="ECO:0000313" key="6">
    <source>
        <dbReference type="Proteomes" id="UP000192247"/>
    </source>
</evidence>
<dbReference type="InterPro" id="IPR013087">
    <property type="entry name" value="Znf_C2H2_type"/>
</dbReference>
<name>A0A1V9XYK4_9ACAR</name>
<dbReference type="Pfam" id="PF01363">
    <property type="entry name" value="FYVE"/>
    <property type="match status" value="1"/>
</dbReference>
<keyword evidence="1" id="KW-0479">Metal-binding</keyword>
<dbReference type="Pfam" id="PF11464">
    <property type="entry name" value="Rbsn"/>
    <property type="match status" value="1"/>
</dbReference>
<proteinExistence type="predicted"/>
<dbReference type="FunCoup" id="A0A1V9XYK4">
    <property type="interactions" value="1406"/>
</dbReference>
<dbReference type="PANTHER" id="PTHR13510:SF44">
    <property type="entry name" value="RABENOSYN-5"/>
    <property type="match status" value="1"/>
</dbReference>
<keyword evidence="3" id="KW-0862">Zinc</keyword>
<evidence type="ECO:0000256" key="3">
    <source>
        <dbReference type="ARBA" id="ARBA00022833"/>
    </source>
</evidence>
<keyword evidence="2" id="KW-0863">Zinc-finger</keyword>
<dbReference type="InterPro" id="IPR000306">
    <property type="entry name" value="Znf_FYVE"/>
</dbReference>
<organism evidence="5 6">
    <name type="scientific">Tropilaelaps mercedesae</name>
    <dbReference type="NCBI Taxonomy" id="418985"/>
    <lineage>
        <taxon>Eukaryota</taxon>
        <taxon>Metazoa</taxon>
        <taxon>Ecdysozoa</taxon>
        <taxon>Arthropoda</taxon>
        <taxon>Chelicerata</taxon>
        <taxon>Arachnida</taxon>
        <taxon>Acari</taxon>
        <taxon>Parasitiformes</taxon>
        <taxon>Mesostigmata</taxon>
        <taxon>Gamasina</taxon>
        <taxon>Dermanyssoidea</taxon>
        <taxon>Laelapidae</taxon>
        <taxon>Tropilaelaps</taxon>
    </lineage>
</organism>
<dbReference type="PROSITE" id="PS00028">
    <property type="entry name" value="ZINC_FINGER_C2H2_1"/>
    <property type="match status" value="1"/>
</dbReference>
<dbReference type="OrthoDB" id="166134at2759"/>
<dbReference type="InterPro" id="IPR036531">
    <property type="entry name" value="Rbsn_Rab-bd_sf"/>
</dbReference>
<dbReference type="SUPFAM" id="SSF140125">
    <property type="entry name" value="Rabenosyn-5 Rab-binding domain-like"/>
    <property type="match status" value="1"/>
</dbReference>
<dbReference type="SUPFAM" id="SSF57903">
    <property type="entry name" value="FYVE/PHD zinc finger"/>
    <property type="match status" value="1"/>
</dbReference>
<accession>A0A1V9XYK4</accession>
<dbReference type="AlphaFoldDB" id="A0A1V9XYK4"/>
<dbReference type="InParanoid" id="A0A1V9XYK4"/>
<evidence type="ECO:0000259" key="4">
    <source>
        <dbReference type="PROSITE" id="PS00028"/>
    </source>
</evidence>
<dbReference type="STRING" id="418985.A0A1V9XYK4"/>
<reference evidence="5 6" key="1">
    <citation type="journal article" date="2017" name="Gigascience">
        <title>Draft genome of the honey bee ectoparasitic mite, Tropilaelaps mercedesae, is shaped by the parasitic life history.</title>
        <authorList>
            <person name="Dong X."/>
            <person name="Armstrong S.D."/>
            <person name="Xia D."/>
            <person name="Makepeace B.L."/>
            <person name="Darby A.C."/>
            <person name="Kadowaki T."/>
        </authorList>
    </citation>
    <scope>NUCLEOTIDE SEQUENCE [LARGE SCALE GENOMIC DNA]</scope>
    <source>
        <strain evidence="5">Wuxi-XJTLU</strain>
    </source>
</reference>
<evidence type="ECO:0000256" key="1">
    <source>
        <dbReference type="ARBA" id="ARBA00022723"/>
    </source>
</evidence>
<dbReference type="GO" id="GO:0008270">
    <property type="term" value="F:zinc ion binding"/>
    <property type="evidence" value="ECO:0007669"/>
    <property type="project" value="UniProtKB-KW"/>
</dbReference>
<dbReference type="Proteomes" id="UP000192247">
    <property type="component" value="Unassembled WGS sequence"/>
</dbReference>
<evidence type="ECO:0000313" key="5">
    <source>
        <dbReference type="EMBL" id="OQR78513.1"/>
    </source>
</evidence>
<protein>
    <submittedName>
        <fullName evidence="5">Rabenosyn-5-like</fullName>
    </submittedName>
</protein>
<gene>
    <name evidence="5" type="ORF">BIW11_06357</name>
</gene>